<organism evidence="3 4">
    <name type="scientific">Roseospira visakhapatnamensis</name>
    <dbReference type="NCBI Taxonomy" id="390880"/>
    <lineage>
        <taxon>Bacteria</taxon>
        <taxon>Pseudomonadati</taxon>
        <taxon>Pseudomonadota</taxon>
        <taxon>Alphaproteobacteria</taxon>
        <taxon>Rhodospirillales</taxon>
        <taxon>Rhodospirillaceae</taxon>
        <taxon>Roseospira</taxon>
    </lineage>
</organism>
<keyword evidence="1" id="KW-0732">Signal</keyword>
<dbReference type="PROSITE" id="PS50914">
    <property type="entry name" value="BON"/>
    <property type="match status" value="2"/>
</dbReference>
<evidence type="ECO:0000256" key="1">
    <source>
        <dbReference type="SAM" id="SignalP"/>
    </source>
</evidence>
<dbReference type="PROSITE" id="PS51257">
    <property type="entry name" value="PROKAR_LIPOPROTEIN"/>
    <property type="match status" value="1"/>
</dbReference>
<dbReference type="Gene3D" id="3.30.1340.30">
    <property type="match status" value="1"/>
</dbReference>
<accession>A0A7W6W848</accession>
<name>A0A7W6W848_9PROT</name>
<dbReference type="PANTHER" id="PTHR34606:SF15">
    <property type="entry name" value="BON DOMAIN-CONTAINING PROTEIN"/>
    <property type="match status" value="1"/>
</dbReference>
<dbReference type="AlphaFoldDB" id="A0A7W6W848"/>
<dbReference type="InterPro" id="IPR014004">
    <property type="entry name" value="Transpt-assoc_nodulatn_dom_bac"/>
</dbReference>
<evidence type="ECO:0000313" key="4">
    <source>
        <dbReference type="Proteomes" id="UP000554286"/>
    </source>
</evidence>
<proteinExistence type="predicted"/>
<protein>
    <submittedName>
        <fullName evidence="3">Osmotically-inducible protein OsmY</fullName>
    </submittedName>
</protein>
<feature type="signal peptide" evidence="1">
    <location>
        <begin position="1"/>
        <end position="31"/>
    </location>
</feature>
<feature type="chain" id="PRO_5031445789" evidence="1">
    <location>
        <begin position="32"/>
        <end position="212"/>
    </location>
</feature>
<dbReference type="SMART" id="SM00749">
    <property type="entry name" value="BON"/>
    <property type="match status" value="2"/>
</dbReference>
<dbReference type="RefSeq" id="WP_184042113.1">
    <property type="nucleotide sequence ID" value="NZ_JACIGK010000001.1"/>
</dbReference>
<dbReference type="PANTHER" id="PTHR34606">
    <property type="entry name" value="BON DOMAIN-CONTAINING PROTEIN"/>
    <property type="match status" value="1"/>
</dbReference>
<reference evidence="3 4" key="1">
    <citation type="submission" date="2020-08" db="EMBL/GenBank/DDBJ databases">
        <title>Genome sequencing of Purple Non-Sulfur Bacteria from various extreme environments.</title>
        <authorList>
            <person name="Mayer M."/>
        </authorList>
    </citation>
    <scope>NUCLEOTIDE SEQUENCE [LARGE SCALE GENOMIC DNA]</scope>
    <source>
        <strain evidence="3 4">JA131</strain>
    </source>
</reference>
<keyword evidence="4" id="KW-1185">Reference proteome</keyword>
<evidence type="ECO:0000259" key="2">
    <source>
        <dbReference type="PROSITE" id="PS50914"/>
    </source>
</evidence>
<feature type="domain" description="BON" evidence="2">
    <location>
        <begin position="131"/>
        <end position="199"/>
    </location>
</feature>
<comment type="caution">
    <text evidence="3">The sequence shown here is derived from an EMBL/GenBank/DDBJ whole genome shotgun (WGS) entry which is preliminary data.</text>
</comment>
<dbReference type="Proteomes" id="UP000554286">
    <property type="component" value="Unassembled WGS sequence"/>
</dbReference>
<dbReference type="InterPro" id="IPR051686">
    <property type="entry name" value="Lipoprotein_DolP"/>
</dbReference>
<sequence length="212" mass="22728">MERRKRCYATGILILASGLCGGLAACSPAGLAVGAGASMATAATEERGLSGYADDAAIQLAINQLWLDHDSDLFLAADITVREGRVLLTGEVPRPEHRVEAARLAWRAEGVRAVINELRVDDTATLVDAAADAAIAQKLKARLLLDEKVRSINYSVDVVNGTVYLLGVAQSRDTLDRAIAYARDMRGVREVVAHVRIKDQPTADADRARPLL</sequence>
<gene>
    <name evidence="3" type="ORF">GGD89_000075</name>
</gene>
<dbReference type="EMBL" id="JACIGK010000001">
    <property type="protein sequence ID" value="MBB4264469.1"/>
    <property type="molecule type" value="Genomic_DNA"/>
</dbReference>
<dbReference type="InterPro" id="IPR007055">
    <property type="entry name" value="BON_dom"/>
</dbReference>
<dbReference type="Pfam" id="PF04972">
    <property type="entry name" value="BON"/>
    <property type="match status" value="2"/>
</dbReference>
<evidence type="ECO:0000313" key="3">
    <source>
        <dbReference type="EMBL" id="MBB4264469.1"/>
    </source>
</evidence>
<feature type="domain" description="BON" evidence="2">
    <location>
        <begin position="54"/>
        <end position="122"/>
    </location>
</feature>